<feature type="transmembrane region" description="Helical" evidence="2">
    <location>
        <begin position="559"/>
        <end position="576"/>
    </location>
</feature>
<feature type="transmembrane region" description="Helical" evidence="2">
    <location>
        <begin position="6"/>
        <end position="24"/>
    </location>
</feature>
<feature type="transmembrane region" description="Helical" evidence="2">
    <location>
        <begin position="583"/>
        <end position="600"/>
    </location>
</feature>
<feature type="compositionally biased region" description="Pro residues" evidence="1">
    <location>
        <begin position="104"/>
        <end position="114"/>
    </location>
</feature>
<feature type="compositionally biased region" description="Low complexity" evidence="1">
    <location>
        <begin position="75"/>
        <end position="88"/>
    </location>
</feature>
<dbReference type="InterPro" id="IPR019286">
    <property type="entry name" value="DUF2339_TM"/>
</dbReference>
<feature type="transmembrane region" description="Helical" evidence="2">
    <location>
        <begin position="443"/>
        <end position="463"/>
    </location>
</feature>
<feature type="transmembrane region" description="Helical" evidence="2">
    <location>
        <begin position="475"/>
        <end position="496"/>
    </location>
</feature>
<dbReference type="RefSeq" id="WP_237889411.1">
    <property type="nucleotide sequence ID" value="NZ_JAKLTY010000001.1"/>
</dbReference>
<feature type="transmembrane region" description="Helical" evidence="2">
    <location>
        <begin position="125"/>
        <end position="144"/>
    </location>
</feature>
<evidence type="ECO:0000256" key="2">
    <source>
        <dbReference type="SAM" id="Phobius"/>
    </source>
</evidence>
<protein>
    <submittedName>
        <fullName evidence="3">DUF2339 domain-containing protein</fullName>
    </submittedName>
</protein>
<gene>
    <name evidence="3" type="ORF">L6654_00425</name>
</gene>
<feature type="transmembrane region" description="Helical" evidence="2">
    <location>
        <begin position="375"/>
        <end position="392"/>
    </location>
</feature>
<feature type="transmembrane region" description="Helical" evidence="2">
    <location>
        <begin position="532"/>
        <end position="553"/>
    </location>
</feature>
<dbReference type="EMBL" id="JAKLTY010000001">
    <property type="protein sequence ID" value="MCG2625070.1"/>
    <property type="molecule type" value="Genomic_DNA"/>
</dbReference>
<comment type="caution">
    <text evidence="3">The sequence shown here is derived from an EMBL/GenBank/DDBJ whole genome shotgun (WGS) entry which is preliminary data.</text>
</comment>
<name>A0A9X1R4V7_9BRAD</name>
<feature type="compositionally biased region" description="Low complexity" evidence="1">
    <location>
        <begin position="56"/>
        <end position="68"/>
    </location>
</feature>
<organism evidence="3 4">
    <name type="scientific">Bradyrhizobium zhengyangense</name>
    <dbReference type="NCBI Taxonomy" id="2911009"/>
    <lineage>
        <taxon>Bacteria</taxon>
        <taxon>Pseudomonadati</taxon>
        <taxon>Pseudomonadota</taxon>
        <taxon>Alphaproteobacteria</taxon>
        <taxon>Hyphomicrobiales</taxon>
        <taxon>Nitrobacteraceae</taxon>
        <taxon>Bradyrhizobium</taxon>
    </lineage>
</organism>
<keyword evidence="2" id="KW-0812">Transmembrane</keyword>
<feature type="transmembrane region" description="Helical" evidence="2">
    <location>
        <begin position="865"/>
        <end position="885"/>
    </location>
</feature>
<dbReference type="Proteomes" id="UP001139054">
    <property type="component" value="Unassembled WGS sequence"/>
</dbReference>
<feature type="transmembrane region" description="Helical" evidence="2">
    <location>
        <begin position="648"/>
        <end position="668"/>
    </location>
</feature>
<dbReference type="PANTHER" id="PTHR38434">
    <property type="entry name" value="BLL2549 PROTEIN"/>
    <property type="match status" value="1"/>
</dbReference>
<feature type="transmembrane region" description="Helical" evidence="2">
    <location>
        <begin position="150"/>
        <end position="171"/>
    </location>
</feature>
<dbReference type="AlphaFoldDB" id="A0A9X1R4V7"/>
<feature type="transmembrane region" description="Helical" evidence="2">
    <location>
        <begin position="183"/>
        <end position="205"/>
    </location>
</feature>
<evidence type="ECO:0000256" key="1">
    <source>
        <dbReference type="SAM" id="MobiDB-lite"/>
    </source>
</evidence>
<feature type="transmembrane region" description="Helical" evidence="2">
    <location>
        <begin position="502"/>
        <end position="520"/>
    </location>
</feature>
<feature type="region of interest" description="Disordered" evidence="1">
    <location>
        <begin position="46"/>
        <end position="116"/>
    </location>
</feature>
<feature type="transmembrane region" description="Helical" evidence="2">
    <location>
        <begin position="243"/>
        <end position="261"/>
    </location>
</feature>
<reference evidence="3" key="1">
    <citation type="submission" date="2022-01" db="EMBL/GenBank/DDBJ databases">
        <title>Genome sequnece data of strain Bradyrhizobium sp. nov.</title>
        <authorList>
            <person name="Zhang J."/>
        </authorList>
    </citation>
    <scope>NUCLEOTIDE SEQUENCE</scope>
    <source>
        <strain evidence="3">WYCCWR 13023</strain>
    </source>
</reference>
<evidence type="ECO:0000313" key="3">
    <source>
        <dbReference type="EMBL" id="MCG2625070.1"/>
    </source>
</evidence>
<feature type="transmembrane region" description="Helical" evidence="2">
    <location>
        <begin position="351"/>
        <end position="369"/>
    </location>
</feature>
<feature type="transmembrane region" description="Helical" evidence="2">
    <location>
        <begin position="291"/>
        <end position="308"/>
    </location>
</feature>
<evidence type="ECO:0000313" key="4">
    <source>
        <dbReference type="Proteomes" id="UP001139054"/>
    </source>
</evidence>
<feature type="transmembrane region" description="Helical" evidence="2">
    <location>
        <begin position="814"/>
        <end position="834"/>
    </location>
</feature>
<dbReference type="Pfam" id="PF10101">
    <property type="entry name" value="DUF2339"/>
    <property type="match status" value="1"/>
</dbReference>
<feature type="transmembrane region" description="Helical" evidence="2">
    <location>
        <begin position="841"/>
        <end position="859"/>
    </location>
</feature>
<feature type="transmembrane region" description="Helical" evidence="2">
    <location>
        <begin position="674"/>
        <end position="694"/>
    </location>
</feature>
<feature type="transmembrane region" description="Helical" evidence="2">
    <location>
        <begin position="706"/>
        <end position="730"/>
    </location>
</feature>
<feature type="transmembrane region" description="Helical" evidence="2">
    <location>
        <begin position="267"/>
        <end position="284"/>
    </location>
</feature>
<sequence>MFDAPFDVFAVMIAIAAFLIALKASNQATELRRRLGSLEAALQARRQVQPPPPLPVQEQPSTPTTSAAEPPPLAPEAETAPPLVTEEASPPPPEASPEASPAADAPPPPLPAPAPGFEERLGTRWVVWIGGLALALGGFFMVRYSIEAGLVGPGVRVFLGGLFAAALLGAGEWTRRKESISSIAALPIANIPAILTAAGTAVAFATVYAAYALYGFLVPATAFVLLGIVALATLAAALLHGPALAGLGVVGAFATPVLVSSGKPDYWALYIYLAVVTAASFGLARIRLWRWLAVTTIVFAVLWTFPGLDTGDLHVAPHAFHVIAGFVLAALLVVCGFLFGPAIEGGQIEPVSSSTLGAYLFGAMLIVLSSAHADLSLIAFTLLVAATLFVAWRAEAAVGALGAAAATVFIVFAEWAVRANPDMLVLPGGPMPGITPTAIDSAVTQHLVMAAIFAAGFGIAGFFAQGRSHSTIIPVVWSAAGVATPIAILIALYARIAHLDRSIPFAILAVLLAAAFGFATETLTRRESRPGLAISTALFATGTLGALALALTFALEKGWLTIALALMSLGTAWIALQRPIPFLRWLAAIFAGIVTARILYDPRIVGDAVGTTPIFNWLLWGYGLPAASFWAASHFLRRRGDDAPLRMVEAAAILFTALLAFMEVRHFATGGDMIASPSLLEAALQVCVALAMAIGLERLRLRSHSIVHYVGAIVLTAIAGFVSVFGLLFLENPLLWHIDVGGALFNLLLLGYALPAVLMLLLAYAVADARGKIYANTIAGAALVFALVYLTLEIRRFYHGPFLTTGETTGAEQYTYSIGWLAFGVVLLGIGILANSERARLASAAVIALTILKAFVIDMSTLTGVYRALSFMGLGIVLVAIGWLYQRILFRRQAAPPPAPQTGS</sequence>
<keyword evidence="2" id="KW-0472">Membrane</keyword>
<dbReference type="PIRSF" id="PIRSF035905">
    <property type="entry name" value="UCP035905_mp"/>
    <property type="match status" value="1"/>
</dbReference>
<proteinExistence type="predicted"/>
<feature type="transmembrane region" description="Helical" evidence="2">
    <location>
        <begin position="773"/>
        <end position="794"/>
    </location>
</feature>
<accession>A0A9X1R4V7</accession>
<feature type="transmembrane region" description="Helical" evidence="2">
    <location>
        <begin position="742"/>
        <end position="766"/>
    </location>
</feature>
<dbReference type="InterPro" id="IPR014600">
    <property type="entry name" value="UCP035905_mem"/>
</dbReference>
<keyword evidence="2" id="KW-1133">Transmembrane helix</keyword>
<feature type="transmembrane region" description="Helical" evidence="2">
    <location>
        <begin position="615"/>
        <end position="636"/>
    </location>
</feature>
<feature type="transmembrane region" description="Helical" evidence="2">
    <location>
        <begin position="399"/>
        <end position="417"/>
    </location>
</feature>
<feature type="transmembrane region" description="Helical" evidence="2">
    <location>
        <begin position="320"/>
        <end position="339"/>
    </location>
</feature>
<feature type="transmembrane region" description="Helical" evidence="2">
    <location>
        <begin position="211"/>
        <end position="236"/>
    </location>
</feature>
<dbReference type="PANTHER" id="PTHR38434:SF1">
    <property type="entry name" value="BLL2549 PROTEIN"/>
    <property type="match status" value="1"/>
</dbReference>